<gene>
    <name evidence="1" type="ORF">E2C01_047133</name>
</gene>
<proteinExistence type="predicted"/>
<protein>
    <submittedName>
        <fullName evidence="1">Uncharacterized protein</fullName>
    </submittedName>
</protein>
<evidence type="ECO:0000313" key="2">
    <source>
        <dbReference type="Proteomes" id="UP000324222"/>
    </source>
</evidence>
<reference evidence="1 2" key="1">
    <citation type="submission" date="2019-05" db="EMBL/GenBank/DDBJ databases">
        <title>Another draft genome of Portunus trituberculatus and its Hox gene families provides insights of decapod evolution.</title>
        <authorList>
            <person name="Jeong J.-H."/>
            <person name="Song I."/>
            <person name="Kim S."/>
            <person name="Choi T."/>
            <person name="Kim D."/>
            <person name="Ryu S."/>
            <person name="Kim W."/>
        </authorList>
    </citation>
    <scope>NUCLEOTIDE SEQUENCE [LARGE SCALE GENOMIC DNA]</scope>
    <source>
        <tissue evidence="1">Muscle</tissue>
    </source>
</reference>
<dbReference type="Proteomes" id="UP000324222">
    <property type="component" value="Unassembled WGS sequence"/>
</dbReference>
<comment type="caution">
    <text evidence="1">The sequence shown here is derived from an EMBL/GenBank/DDBJ whole genome shotgun (WGS) entry which is preliminary data.</text>
</comment>
<dbReference type="EMBL" id="VSRR010011486">
    <property type="protein sequence ID" value="MPC53244.1"/>
    <property type="molecule type" value="Genomic_DNA"/>
</dbReference>
<evidence type="ECO:0000313" key="1">
    <source>
        <dbReference type="EMBL" id="MPC53244.1"/>
    </source>
</evidence>
<accession>A0A5B7G9M3</accession>
<dbReference type="AlphaFoldDB" id="A0A5B7G9M3"/>
<sequence>MDVVGGTVSGPIEAVPLLPRLLCVLTYISNLVDAVPVPCIGKAVLHTFHKAWERPRSSAQDGTLNIMFSKSVEVSQEGM</sequence>
<organism evidence="1 2">
    <name type="scientific">Portunus trituberculatus</name>
    <name type="common">Swimming crab</name>
    <name type="synonym">Neptunus trituberculatus</name>
    <dbReference type="NCBI Taxonomy" id="210409"/>
    <lineage>
        <taxon>Eukaryota</taxon>
        <taxon>Metazoa</taxon>
        <taxon>Ecdysozoa</taxon>
        <taxon>Arthropoda</taxon>
        <taxon>Crustacea</taxon>
        <taxon>Multicrustacea</taxon>
        <taxon>Malacostraca</taxon>
        <taxon>Eumalacostraca</taxon>
        <taxon>Eucarida</taxon>
        <taxon>Decapoda</taxon>
        <taxon>Pleocyemata</taxon>
        <taxon>Brachyura</taxon>
        <taxon>Eubrachyura</taxon>
        <taxon>Portunoidea</taxon>
        <taxon>Portunidae</taxon>
        <taxon>Portuninae</taxon>
        <taxon>Portunus</taxon>
    </lineage>
</organism>
<keyword evidence="2" id="KW-1185">Reference proteome</keyword>
<name>A0A5B7G9M3_PORTR</name>